<evidence type="ECO:0000313" key="2">
    <source>
        <dbReference type="EMBL" id="GER57327.1"/>
    </source>
</evidence>
<keyword evidence="3" id="KW-1185">Reference proteome</keyword>
<protein>
    <submittedName>
        <fullName evidence="2">Molybdopterin synthase sulfur carrier subunit</fullName>
    </submittedName>
</protein>
<sequence length="194" mass="21116">MLPIIVRFNGDTVKARHPRTPPISSTCTMNIGFSLVMLVSDWSDMYNETAPSGSIVIVVPVSSIAPPSPSSLIWNVSADLSKSIHPPLVPPRQQLNTRPDWPTSEPTASPRPRTPSTSAAAVRLLDRPQPTDTFWTTMSLLILTFSRARTSLVVSHPRMETLSWSQALGLSELEVAQGTVWYELDAAGSNGRLG</sequence>
<proteinExistence type="predicted"/>
<reference evidence="3" key="1">
    <citation type="journal article" date="2019" name="Curr. Biol.">
        <title>Genome Sequence of Striga asiatica Provides Insight into the Evolution of Plant Parasitism.</title>
        <authorList>
            <person name="Yoshida S."/>
            <person name="Kim S."/>
            <person name="Wafula E.K."/>
            <person name="Tanskanen J."/>
            <person name="Kim Y.M."/>
            <person name="Honaas L."/>
            <person name="Yang Z."/>
            <person name="Spallek T."/>
            <person name="Conn C.E."/>
            <person name="Ichihashi Y."/>
            <person name="Cheong K."/>
            <person name="Cui S."/>
            <person name="Der J.P."/>
            <person name="Gundlach H."/>
            <person name="Jiao Y."/>
            <person name="Hori C."/>
            <person name="Ishida J.K."/>
            <person name="Kasahara H."/>
            <person name="Kiba T."/>
            <person name="Kim M.S."/>
            <person name="Koo N."/>
            <person name="Laohavisit A."/>
            <person name="Lee Y.H."/>
            <person name="Lumba S."/>
            <person name="McCourt P."/>
            <person name="Mortimer J.C."/>
            <person name="Mutuku J.M."/>
            <person name="Nomura T."/>
            <person name="Sasaki-Sekimoto Y."/>
            <person name="Seto Y."/>
            <person name="Wang Y."/>
            <person name="Wakatake T."/>
            <person name="Sakakibara H."/>
            <person name="Demura T."/>
            <person name="Yamaguchi S."/>
            <person name="Yoneyama K."/>
            <person name="Manabe R.I."/>
            <person name="Nelson D.C."/>
            <person name="Schulman A.H."/>
            <person name="Timko M.P."/>
            <person name="dePamphilis C.W."/>
            <person name="Choi D."/>
            <person name="Shirasu K."/>
        </authorList>
    </citation>
    <scope>NUCLEOTIDE SEQUENCE [LARGE SCALE GENOMIC DNA]</scope>
    <source>
        <strain evidence="3">cv. UVA1</strain>
    </source>
</reference>
<feature type="region of interest" description="Disordered" evidence="1">
    <location>
        <begin position="85"/>
        <end position="118"/>
    </location>
</feature>
<name>A0A5A7RJB4_STRAF</name>
<evidence type="ECO:0000313" key="3">
    <source>
        <dbReference type="Proteomes" id="UP000325081"/>
    </source>
</evidence>
<comment type="caution">
    <text evidence="2">The sequence shown here is derived from an EMBL/GenBank/DDBJ whole genome shotgun (WGS) entry which is preliminary data.</text>
</comment>
<dbReference type="AlphaFoldDB" id="A0A5A7RJB4"/>
<evidence type="ECO:0000256" key="1">
    <source>
        <dbReference type="SAM" id="MobiDB-lite"/>
    </source>
</evidence>
<organism evidence="2 3">
    <name type="scientific">Striga asiatica</name>
    <name type="common">Asiatic witchweed</name>
    <name type="synonym">Buchnera asiatica</name>
    <dbReference type="NCBI Taxonomy" id="4170"/>
    <lineage>
        <taxon>Eukaryota</taxon>
        <taxon>Viridiplantae</taxon>
        <taxon>Streptophyta</taxon>
        <taxon>Embryophyta</taxon>
        <taxon>Tracheophyta</taxon>
        <taxon>Spermatophyta</taxon>
        <taxon>Magnoliopsida</taxon>
        <taxon>eudicotyledons</taxon>
        <taxon>Gunneridae</taxon>
        <taxon>Pentapetalae</taxon>
        <taxon>asterids</taxon>
        <taxon>lamiids</taxon>
        <taxon>Lamiales</taxon>
        <taxon>Orobanchaceae</taxon>
        <taxon>Buchnereae</taxon>
        <taxon>Striga</taxon>
    </lineage>
</organism>
<gene>
    <name evidence="2" type="ORF">STAS_35132</name>
</gene>
<dbReference type="EMBL" id="BKCP01013292">
    <property type="protein sequence ID" value="GER57327.1"/>
    <property type="molecule type" value="Genomic_DNA"/>
</dbReference>
<feature type="compositionally biased region" description="Low complexity" evidence="1">
    <location>
        <begin position="102"/>
        <end position="118"/>
    </location>
</feature>
<dbReference type="Proteomes" id="UP000325081">
    <property type="component" value="Unassembled WGS sequence"/>
</dbReference>
<accession>A0A5A7RJB4</accession>